<dbReference type="Gramene" id="NC5G0304050.1">
    <property type="protein sequence ID" value="NC5G0304050.1:cds"/>
    <property type="gene ID" value="NC5G0304050"/>
</dbReference>
<dbReference type="GO" id="GO:0004190">
    <property type="term" value="F:aspartic-type endopeptidase activity"/>
    <property type="evidence" value="ECO:0007669"/>
    <property type="project" value="UniProtKB-KW"/>
</dbReference>
<dbReference type="InterPro" id="IPR021109">
    <property type="entry name" value="Peptidase_aspartic_dom_sf"/>
</dbReference>
<proteinExistence type="inferred from homology"/>
<name>A0A5K1DHL5_9MAGN</name>
<dbReference type="EMBL" id="LR721783">
    <property type="protein sequence ID" value="VVW38370.1"/>
    <property type="molecule type" value="Genomic_DNA"/>
</dbReference>
<dbReference type="InterPro" id="IPR033121">
    <property type="entry name" value="PEPTIDASE_A1"/>
</dbReference>
<accession>A0A5K1DHL5</accession>
<protein>
    <recommendedName>
        <fullName evidence="7">Peptidase A1 domain-containing protein</fullName>
    </recommendedName>
</protein>
<dbReference type="InterPro" id="IPR032861">
    <property type="entry name" value="TAXi_N"/>
</dbReference>
<dbReference type="SUPFAM" id="SSF50630">
    <property type="entry name" value="Acid proteases"/>
    <property type="match status" value="1"/>
</dbReference>
<feature type="domain" description="Peptidase A1" evidence="7">
    <location>
        <begin position="97"/>
        <end position="436"/>
    </location>
</feature>
<evidence type="ECO:0000256" key="4">
    <source>
        <dbReference type="ARBA" id="ARBA00022801"/>
    </source>
</evidence>
<evidence type="ECO:0000256" key="1">
    <source>
        <dbReference type="ARBA" id="ARBA00007447"/>
    </source>
</evidence>
<evidence type="ECO:0000256" key="3">
    <source>
        <dbReference type="ARBA" id="ARBA00022750"/>
    </source>
</evidence>
<keyword evidence="4" id="KW-0378">Hydrolase</keyword>
<gene>
    <name evidence="8" type="ORF">NYM_LOCUS19310</name>
    <name evidence="9" type="ORF">NYM_LOCUS20679</name>
</gene>
<dbReference type="InterPro" id="IPR032799">
    <property type="entry name" value="TAXi_C"/>
</dbReference>
<evidence type="ECO:0000256" key="6">
    <source>
        <dbReference type="SAM" id="SignalP"/>
    </source>
</evidence>
<dbReference type="PANTHER" id="PTHR47967:SF128">
    <property type="entry name" value="ASPARTIC PROTEINASE CDR1-LIKE"/>
    <property type="match status" value="1"/>
</dbReference>
<keyword evidence="6" id="KW-0732">Signal</keyword>
<dbReference type="CDD" id="cd05476">
    <property type="entry name" value="pepsin_A_like_plant"/>
    <property type="match status" value="1"/>
</dbReference>
<evidence type="ECO:0000313" key="9">
    <source>
        <dbReference type="EMBL" id="VVW38392.1"/>
    </source>
</evidence>
<evidence type="ECO:0000256" key="5">
    <source>
        <dbReference type="ARBA" id="ARBA00023180"/>
    </source>
</evidence>
<dbReference type="Gramene" id="NC5G0066570.1">
    <property type="protein sequence ID" value="NC5G0066570.1:cds"/>
    <property type="gene ID" value="NC5G0066570"/>
</dbReference>
<keyword evidence="5" id="KW-0325">Glycoprotein</keyword>
<keyword evidence="3" id="KW-0064">Aspartyl protease</keyword>
<comment type="similarity">
    <text evidence="1">Belongs to the peptidase A1 family.</text>
</comment>
<evidence type="ECO:0000256" key="2">
    <source>
        <dbReference type="ARBA" id="ARBA00022670"/>
    </source>
</evidence>
<evidence type="ECO:0000313" key="8">
    <source>
        <dbReference type="EMBL" id="VVW38370.1"/>
    </source>
</evidence>
<dbReference type="GO" id="GO:0006508">
    <property type="term" value="P:proteolysis"/>
    <property type="evidence" value="ECO:0007669"/>
    <property type="project" value="UniProtKB-KW"/>
</dbReference>
<dbReference type="InterPro" id="IPR051708">
    <property type="entry name" value="Plant_Aspart_Prot_A1"/>
</dbReference>
<feature type="chain" id="PRO_5033491057" description="Peptidase A1 domain-containing protein" evidence="6">
    <location>
        <begin position="31"/>
        <end position="443"/>
    </location>
</feature>
<dbReference type="Pfam" id="PF14541">
    <property type="entry name" value="TAXi_C"/>
    <property type="match status" value="1"/>
</dbReference>
<evidence type="ECO:0000259" key="7">
    <source>
        <dbReference type="PROSITE" id="PS51767"/>
    </source>
</evidence>
<reference evidence="9" key="1">
    <citation type="submission" date="2019-09" db="EMBL/GenBank/DDBJ databases">
        <authorList>
            <person name="Zhang L."/>
        </authorList>
    </citation>
    <scope>NUCLEOTIDE SEQUENCE</scope>
</reference>
<dbReference type="Pfam" id="PF14543">
    <property type="entry name" value="TAXi_N"/>
    <property type="match status" value="1"/>
</dbReference>
<sequence length="443" mass="48564">MATFFSPLAFSLLLQLLLLAILPNPTTIFASKPLGFSIDLFYRDSSLSPLYDPSSTLAQRAEQEAPPSMLRSRSIASWFSNTTSVISSPVMAGPGEFLVKLSLGTPSSLYWAIIDAGSNLIWTTSCHCDNCHVKTPMFDPLQSSTYKNRRCSTSFCTELHDHRCTSDQLCCFRYSYRANSEVEGVLASEMLLFDNGADTIKHEGIVFGSVHREDNPDSALRKVPGLGRGPLSLVKQIGSSIDDKFAYCLPPYSNEDNSTGQLKFGEDAPFSGTEDVQETPMASEGGEGSFYVLILTNISVGNSRLNIQFGGAQTTALLGDARSIIIDSGTSLTFLAKDVYVQAANVINRECFYPPEQDLLCYHVENNGDPYEGLPEMNFHFANADWKLPPSNIFAMFRSGIACLAIKDGEMPIFGNIAQQNMHVKYDLGNRLLSFAPTECTQG</sequence>
<organism evidence="9">
    <name type="scientific">Nymphaea colorata</name>
    <name type="common">pocket water lily</name>
    <dbReference type="NCBI Taxonomy" id="210225"/>
    <lineage>
        <taxon>Eukaryota</taxon>
        <taxon>Viridiplantae</taxon>
        <taxon>Streptophyta</taxon>
        <taxon>Embryophyta</taxon>
        <taxon>Tracheophyta</taxon>
        <taxon>Spermatophyta</taxon>
        <taxon>Magnoliopsida</taxon>
        <taxon>Nymphaeales</taxon>
        <taxon>Nymphaeaceae</taxon>
        <taxon>Nymphaea</taxon>
    </lineage>
</organism>
<dbReference type="PANTHER" id="PTHR47967">
    <property type="entry name" value="OS07G0603500 PROTEIN-RELATED"/>
    <property type="match status" value="1"/>
</dbReference>
<dbReference type="Gene3D" id="2.40.70.10">
    <property type="entry name" value="Acid Proteases"/>
    <property type="match status" value="2"/>
</dbReference>
<dbReference type="AlphaFoldDB" id="A0A5K1DHL5"/>
<keyword evidence="2" id="KW-0645">Protease</keyword>
<dbReference type="GO" id="GO:0005576">
    <property type="term" value="C:extracellular region"/>
    <property type="evidence" value="ECO:0007669"/>
    <property type="project" value="TreeGrafter"/>
</dbReference>
<dbReference type="InterPro" id="IPR034161">
    <property type="entry name" value="Pepsin-like_plant"/>
</dbReference>
<dbReference type="EMBL" id="LR721783">
    <property type="protein sequence ID" value="VVW38392.1"/>
    <property type="molecule type" value="Genomic_DNA"/>
</dbReference>
<feature type="signal peptide" evidence="6">
    <location>
        <begin position="1"/>
        <end position="30"/>
    </location>
</feature>
<dbReference type="PROSITE" id="PS51767">
    <property type="entry name" value="PEPTIDASE_A1"/>
    <property type="match status" value="1"/>
</dbReference>